<proteinExistence type="predicted"/>
<gene>
    <name evidence="1" type="ORF">GmarT_41320</name>
</gene>
<dbReference type="RefSeq" id="WP_002646720.1">
    <property type="nucleotide sequence ID" value="NZ_CP042910.1"/>
</dbReference>
<dbReference type="Proteomes" id="UP000322887">
    <property type="component" value="Chromosome"/>
</dbReference>
<dbReference type="GeneID" id="98648610"/>
<keyword evidence="2" id="KW-1185">Reference proteome</keyword>
<name>A0ABX5YRI5_9PLAN</name>
<organism evidence="1 2">
    <name type="scientific">Gimesia maris</name>
    <dbReference type="NCBI Taxonomy" id="122"/>
    <lineage>
        <taxon>Bacteria</taxon>
        <taxon>Pseudomonadati</taxon>
        <taxon>Planctomycetota</taxon>
        <taxon>Planctomycetia</taxon>
        <taxon>Planctomycetales</taxon>
        <taxon>Planctomycetaceae</taxon>
        <taxon>Gimesia</taxon>
    </lineage>
</organism>
<dbReference type="EMBL" id="CP042910">
    <property type="protein sequence ID" value="QEG18246.1"/>
    <property type="molecule type" value="Genomic_DNA"/>
</dbReference>
<protein>
    <submittedName>
        <fullName evidence="1">Uncharacterized protein</fullName>
    </submittedName>
</protein>
<evidence type="ECO:0000313" key="2">
    <source>
        <dbReference type="Proteomes" id="UP000322887"/>
    </source>
</evidence>
<sequence>MTTLKEYELESNAKARLQRIDLSSKIPPSDPGCWYSVYYGEFPAADLIVAKASDRIGVDQILDATDKGSLQFLLIDLDQHPWLAHEDGRLTRLVRSAEIEGLRVVPYCCEPLETISTFESRDAAISFCLQKWEQQLLKKFWW</sequence>
<evidence type="ECO:0000313" key="1">
    <source>
        <dbReference type="EMBL" id="QEG18246.1"/>
    </source>
</evidence>
<reference evidence="1 2" key="1">
    <citation type="submission" date="2019-08" db="EMBL/GenBank/DDBJ databases">
        <title>Deep-cultivation of Planctomycetes and their phenomic and genomic characterization uncovers novel biology.</title>
        <authorList>
            <person name="Wiegand S."/>
            <person name="Jogler M."/>
            <person name="Boedeker C."/>
            <person name="Pinto D."/>
            <person name="Vollmers J."/>
            <person name="Rivas-Marin E."/>
            <person name="Kohn T."/>
            <person name="Peeters S.H."/>
            <person name="Heuer A."/>
            <person name="Rast P."/>
            <person name="Oberbeckmann S."/>
            <person name="Bunk B."/>
            <person name="Jeske O."/>
            <person name="Meyerdierks A."/>
            <person name="Storesund J.E."/>
            <person name="Kallscheuer N."/>
            <person name="Luecker S."/>
            <person name="Lage O.M."/>
            <person name="Pohl T."/>
            <person name="Merkel B.J."/>
            <person name="Hornburger P."/>
            <person name="Mueller R.-W."/>
            <person name="Bruemmer F."/>
            <person name="Labrenz M."/>
            <person name="Spormann A.M."/>
            <person name="Op den Camp H."/>
            <person name="Overmann J."/>
            <person name="Amann R."/>
            <person name="Jetten M.S.M."/>
            <person name="Mascher T."/>
            <person name="Medema M.H."/>
            <person name="Devos D.P."/>
            <person name="Kaster A.-K."/>
            <person name="Ovreas L."/>
            <person name="Rohde M."/>
            <person name="Galperin M.Y."/>
            <person name="Jogler C."/>
        </authorList>
    </citation>
    <scope>NUCLEOTIDE SEQUENCE [LARGE SCALE GENOMIC DNA]</scope>
    <source>
        <strain evidence="1 2">DSM 8797</strain>
    </source>
</reference>
<accession>A0ABX5YRI5</accession>